<feature type="non-terminal residue" evidence="1">
    <location>
        <position position="71"/>
    </location>
</feature>
<name>X1I7F6_9ZZZZ</name>
<dbReference type="AlphaFoldDB" id="X1I7F6"/>
<organism evidence="1">
    <name type="scientific">marine sediment metagenome</name>
    <dbReference type="NCBI Taxonomy" id="412755"/>
    <lineage>
        <taxon>unclassified sequences</taxon>
        <taxon>metagenomes</taxon>
        <taxon>ecological metagenomes</taxon>
    </lineage>
</organism>
<sequence length="71" mass="7023">MVTAEDGITTKTYTVTITRSPSITASAGANGGITPSGSVNVNYGGSQAFTITPDTGYHIADVLVDGSSVGA</sequence>
<proteinExistence type="predicted"/>
<gene>
    <name evidence="1" type="ORF">S03H2_67732</name>
</gene>
<evidence type="ECO:0000313" key="1">
    <source>
        <dbReference type="EMBL" id="GAH77647.1"/>
    </source>
</evidence>
<comment type="caution">
    <text evidence="1">The sequence shown here is derived from an EMBL/GenBank/DDBJ whole genome shotgun (WGS) entry which is preliminary data.</text>
</comment>
<accession>X1I7F6</accession>
<reference evidence="1" key="1">
    <citation type="journal article" date="2014" name="Front. Microbiol.">
        <title>High frequency of phylogenetically diverse reductive dehalogenase-homologous genes in deep subseafloor sedimentary metagenomes.</title>
        <authorList>
            <person name="Kawai M."/>
            <person name="Futagami T."/>
            <person name="Toyoda A."/>
            <person name="Takaki Y."/>
            <person name="Nishi S."/>
            <person name="Hori S."/>
            <person name="Arai W."/>
            <person name="Tsubouchi T."/>
            <person name="Morono Y."/>
            <person name="Uchiyama I."/>
            <person name="Ito T."/>
            <person name="Fujiyama A."/>
            <person name="Inagaki F."/>
            <person name="Takami H."/>
        </authorList>
    </citation>
    <scope>NUCLEOTIDE SEQUENCE</scope>
    <source>
        <strain evidence="1">Expedition CK06-06</strain>
    </source>
</reference>
<dbReference type="EMBL" id="BARU01044407">
    <property type="protein sequence ID" value="GAH77647.1"/>
    <property type="molecule type" value="Genomic_DNA"/>
</dbReference>
<protein>
    <recommendedName>
        <fullName evidence="2">Cadherin-like beta sandwich domain-containing protein</fullName>
    </recommendedName>
</protein>
<evidence type="ECO:0008006" key="2">
    <source>
        <dbReference type="Google" id="ProtNLM"/>
    </source>
</evidence>